<dbReference type="HOGENOM" id="CLU_1247245_0_0_1"/>
<dbReference type="EMBL" id="DQ459071">
    <property type="protein sequence ID" value="ABE77209.1"/>
    <property type="molecule type" value="Genomic_DNA"/>
</dbReference>
<evidence type="ECO:0000313" key="2">
    <source>
        <dbReference type="EMBL" id="ABE77209.1"/>
    </source>
</evidence>
<accession>Q1KSC1</accession>
<protein>
    <submittedName>
        <fullName evidence="2">Predicted protein</fullName>
    </submittedName>
</protein>
<dbReference type="AlphaFoldDB" id="Q1KSC1"/>
<reference evidence="2" key="1">
    <citation type="journal article" date="2006" name="Plant Genome">
        <title>Evidence for a selective sweep on chromosome 1 of cultivated sorghum.</title>
        <authorList>
            <person name="Casa A.M."/>
            <person name="Mitchell S.E."/>
            <person name="Jensen J.D."/>
            <person name="Hamblin M.T."/>
            <person name="Paterson A.H."/>
            <person name="Aquadro C.F."/>
            <person name="Kresovich S."/>
        </authorList>
    </citation>
    <scope>NUCLEOTIDE SEQUENCE</scope>
</reference>
<organism evidence="2">
    <name type="scientific">Sorghum bicolor</name>
    <name type="common">Sorghum</name>
    <name type="synonym">Sorghum vulgare</name>
    <dbReference type="NCBI Taxonomy" id="4558"/>
    <lineage>
        <taxon>Eukaryota</taxon>
        <taxon>Viridiplantae</taxon>
        <taxon>Streptophyta</taxon>
        <taxon>Embryophyta</taxon>
        <taxon>Tracheophyta</taxon>
        <taxon>Spermatophyta</taxon>
        <taxon>Magnoliopsida</taxon>
        <taxon>Liliopsida</taxon>
        <taxon>Poales</taxon>
        <taxon>Poaceae</taxon>
        <taxon>PACMAD clade</taxon>
        <taxon>Panicoideae</taxon>
        <taxon>Andropogonodae</taxon>
        <taxon>Andropogoneae</taxon>
        <taxon>Sorghinae</taxon>
        <taxon>Sorghum</taxon>
    </lineage>
</organism>
<evidence type="ECO:0000256" key="1">
    <source>
        <dbReference type="SAM" id="MobiDB-lite"/>
    </source>
</evidence>
<sequence>MPGPGMPDESIDNSPSDVRRDLRALARPRHVRELQNAVAFLPSVVAAVRPAGEREQPTSGRCSPTPRQRLAACCGTTGQTGRTIRFHRQINNGFSQLEFLGARDRRRGPTPCTPLRDDHVRDSQSRRTCAAIGPPSASPGDDGPVIGRRRGGGGGGGPAGWVTEARTHGGGPARARARARGRTANFGKEKAFSRGAGAGAAVGVARPLEPCRLRALRGRSVR</sequence>
<feature type="compositionally biased region" description="Basic and acidic residues" evidence="1">
    <location>
        <begin position="115"/>
        <end position="125"/>
    </location>
</feature>
<proteinExistence type="predicted"/>
<name>Q1KSC1_SORBI</name>
<feature type="region of interest" description="Disordered" evidence="1">
    <location>
        <begin position="101"/>
        <end position="190"/>
    </location>
</feature>
<feature type="compositionally biased region" description="Low complexity" evidence="1">
    <location>
        <begin position="133"/>
        <end position="146"/>
    </location>
</feature>